<dbReference type="Gene3D" id="3.40.50.300">
    <property type="entry name" value="P-loop containing nucleotide triphosphate hydrolases"/>
    <property type="match status" value="1"/>
</dbReference>
<gene>
    <name evidence="1" type="ORF">IDF66_20040</name>
</gene>
<dbReference type="Proteomes" id="UP000602395">
    <property type="component" value="Unassembled WGS sequence"/>
</dbReference>
<dbReference type="RefSeq" id="WP_190268310.1">
    <property type="nucleotide sequence ID" value="NZ_BAABAD010000004.1"/>
</dbReference>
<name>A0ABR7WIX6_9ACTN</name>
<proteinExistence type="predicted"/>
<evidence type="ECO:0000313" key="2">
    <source>
        <dbReference type="Proteomes" id="UP000602395"/>
    </source>
</evidence>
<accession>A0ABR7WIX6</accession>
<organism evidence="1 2">
    <name type="scientific">Gordonia hankookensis</name>
    <dbReference type="NCBI Taxonomy" id="589403"/>
    <lineage>
        <taxon>Bacteria</taxon>
        <taxon>Bacillati</taxon>
        <taxon>Actinomycetota</taxon>
        <taxon>Actinomycetes</taxon>
        <taxon>Mycobacteriales</taxon>
        <taxon>Gordoniaceae</taxon>
        <taxon>Gordonia</taxon>
    </lineage>
</organism>
<evidence type="ECO:0000313" key="1">
    <source>
        <dbReference type="EMBL" id="MBD1321872.1"/>
    </source>
</evidence>
<evidence type="ECO:0008006" key="3">
    <source>
        <dbReference type="Google" id="ProtNLM"/>
    </source>
</evidence>
<keyword evidence="2" id="KW-1185">Reference proteome</keyword>
<reference evidence="1 2" key="1">
    <citation type="submission" date="2020-09" db="EMBL/GenBank/DDBJ databases">
        <title>Novel species in genus Gordonia.</title>
        <authorList>
            <person name="Zhang G."/>
        </authorList>
    </citation>
    <scope>NUCLEOTIDE SEQUENCE [LARGE SCALE GENOMIC DNA]</scope>
    <source>
        <strain evidence="1 2">ON-33</strain>
    </source>
</reference>
<protein>
    <recommendedName>
        <fullName evidence="3">Uridine kinase</fullName>
    </recommendedName>
</protein>
<sequence length="213" mass="23942">MPTYTPTTPDGIVELCLSHVTARGGRVVAVIDGADAARPDDLADRLADRLRAVGRAAGVVRMSDYLRAASLRFEYGHTDQESYRSGWFDYRAVDREVVSALRVAGRWLPRLWDAEQDRSFRDRRLDAAPDQVLILAGPMLVGRHLDVDLTIRLRMSEATLRRISPPDTAWTIEPILRYSEASGDADIEVRYDHPDRPAVAVNDPRSHHPDRTC</sequence>
<comment type="caution">
    <text evidence="1">The sequence shown here is derived from an EMBL/GenBank/DDBJ whole genome shotgun (WGS) entry which is preliminary data.</text>
</comment>
<dbReference type="EMBL" id="JACWMS010000004">
    <property type="protein sequence ID" value="MBD1321872.1"/>
    <property type="molecule type" value="Genomic_DNA"/>
</dbReference>
<dbReference type="InterPro" id="IPR027417">
    <property type="entry name" value="P-loop_NTPase"/>
</dbReference>